<gene>
    <name evidence="2" type="ORF">GCM10010145_52550</name>
</gene>
<reference evidence="2" key="2">
    <citation type="submission" date="2020-09" db="EMBL/GenBank/DDBJ databases">
        <authorList>
            <person name="Sun Q."/>
            <person name="Ohkuma M."/>
        </authorList>
    </citation>
    <scope>NUCLEOTIDE SEQUENCE</scope>
    <source>
        <strain evidence="2">JCM 3131</strain>
    </source>
</reference>
<dbReference type="InterPro" id="IPR016181">
    <property type="entry name" value="Acyl_CoA_acyltransferase"/>
</dbReference>
<comment type="caution">
    <text evidence="2">The sequence shown here is derived from an EMBL/GenBank/DDBJ whole genome shotgun (WGS) entry which is preliminary data.</text>
</comment>
<dbReference type="PANTHER" id="PTHR43072">
    <property type="entry name" value="N-ACETYLTRANSFERASE"/>
    <property type="match status" value="1"/>
</dbReference>
<dbReference type="AlphaFoldDB" id="A0A918EW27"/>
<dbReference type="InterPro" id="IPR000182">
    <property type="entry name" value="GNAT_dom"/>
</dbReference>
<accession>A0A918EW27</accession>
<dbReference type="Proteomes" id="UP000620156">
    <property type="component" value="Unassembled WGS sequence"/>
</dbReference>
<organism evidence="2 3">
    <name type="scientific">Streptomyces ruber</name>
    <dbReference type="NCBI Taxonomy" id="83378"/>
    <lineage>
        <taxon>Bacteria</taxon>
        <taxon>Bacillati</taxon>
        <taxon>Actinomycetota</taxon>
        <taxon>Actinomycetes</taxon>
        <taxon>Kitasatosporales</taxon>
        <taxon>Streptomycetaceae</taxon>
        <taxon>Streptomyces</taxon>
    </lineage>
</organism>
<dbReference type="CDD" id="cd04301">
    <property type="entry name" value="NAT_SF"/>
    <property type="match status" value="1"/>
</dbReference>
<evidence type="ECO:0000313" key="3">
    <source>
        <dbReference type="Proteomes" id="UP000620156"/>
    </source>
</evidence>
<keyword evidence="3" id="KW-1185">Reference proteome</keyword>
<dbReference type="GO" id="GO:0016747">
    <property type="term" value="F:acyltransferase activity, transferring groups other than amino-acyl groups"/>
    <property type="evidence" value="ECO:0007669"/>
    <property type="project" value="InterPro"/>
</dbReference>
<evidence type="ECO:0000313" key="2">
    <source>
        <dbReference type="EMBL" id="GGQ76273.1"/>
    </source>
</evidence>
<dbReference type="PROSITE" id="PS51186">
    <property type="entry name" value="GNAT"/>
    <property type="match status" value="1"/>
</dbReference>
<feature type="domain" description="N-acetyltransferase" evidence="1">
    <location>
        <begin position="23"/>
        <end position="186"/>
    </location>
</feature>
<sequence>MGTPLVRAPPGGYRACMPADRTVIVRPGTATDVDGALSVLDAAETRRTGRPSRAGGFRDRTRRRLGDSGTFFFVAESPADGPVGLAAATSGREHGGTGPVLPGLCHISVVAVHPAHWGEGLGGRLVRALLAHGHARGYDRFQLFTQAGNARAQRLYESLGFVLTGRTDVSDGGEDIVHYVRERPRGR</sequence>
<name>A0A918EW27_9ACTN</name>
<evidence type="ECO:0000259" key="1">
    <source>
        <dbReference type="PROSITE" id="PS51186"/>
    </source>
</evidence>
<dbReference type="Pfam" id="PF00583">
    <property type="entry name" value="Acetyltransf_1"/>
    <property type="match status" value="1"/>
</dbReference>
<dbReference type="Gene3D" id="3.40.630.30">
    <property type="match status" value="1"/>
</dbReference>
<reference evidence="2" key="1">
    <citation type="journal article" date="2014" name="Int. J. Syst. Evol. Microbiol.">
        <title>Complete genome sequence of Corynebacterium casei LMG S-19264T (=DSM 44701T), isolated from a smear-ripened cheese.</title>
        <authorList>
            <consortium name="US DOE Joint Genome Institute (JGI-PGF)"/>
            <person name="Walter F."/>
            <person name="Albersmeier A."/>
            <person name="Kalinowski J."/>
            <person name="Ruckert C."/>
        </authorList>
    </citation>
    <scope>NUCLEOTIDE SEQUENCE</scope>
    <source>
        <strain evidence="2">JCM 3131</strain>
    </source>
</reference>
<dbReference type="SUPFAM" id="SSF55729">
    <property type="entry name" value="Acyl-CoA N-acyltransferases (Nat)"/>
    <property type="match status" value="1"/>
</dbReference>
<dbReference type="EMBL" id="BMQK01000014">
    <property type="protein sequence ID" value="GGQ76273.1"/>
    <property type="molecule type" value="Genomic_DNA"/>
</dbReference>
<proteinExistence type="predicted"/>
<protein>
    <recommendedName>
        <fullName evidence="1">N-acetyltransferase domain-containing protein</fullName>
    </recommendedName>
</protein>